<sequence>MWEKIRDRLDSVDNVVSNASNIHKSVGSDLSAIMIQRTRGAEKKESLGWKLSKEKMLPNQQHIHTADKASQTTET</sequence>
<accession>A0A232ESH5</accession>
<gene>
    <name evidence="2" type="ORF">TSAR_007577</name>
</gene>
<evidence type="ECO:0000313" key="2">
    <source>
        <dbReference type="EMBL" id="OXU21292.1"/>
    </source>
</evidence>
<organism evidence="2 3">
    <name type="scientific">Trichomalopsis sarcophagae</name>
    <dbReference type="NCBI Taxonomy" id="543379"/>
    <lineage>
        <taxon>Eukaryota</taxon>
        <taxon>Metazoa</taxon>
        <taxon>Ecdysozoa</taxon>
        <taxon>Arthropoda</taxon>
        <taxon>Hexapoda</taxon>
        <taxon>Insecta</taxon>
        <taxon>Pterygota</taxon>
        <taxon>Neoptera</taxon>
        <taxon>Endopterygota</taxon>
        <taxon>Hymenoptera</taxon>
        <taxon>Apocrita</taxon>
        <taxon>Proctotrupomorpha</taxon>
        <taxon>Chalcidoidea</taxon>
        <taxon>Pteromalidae</taxon>
        <taxon>Pteromalinae</taxon>
        <taxon>Trichomalopsis</taxon>
    </lineage>
</organism>
<comment type="caution">
    <text evidence="2">The sequence shown here is derived from an EMBL/GenBank/DDBJ whole genome shotgun (WGS) entry which is preliminary data.</text>
</comment>
<dbReference type="AlphaFoldDB" id="A0A232ESH5"/>
<name>A0A232ESH5_9HYME</name>
<feature type="region of interest" description="Disordered" evidence="1">
    <location>
        <begin position="54"/>
        <end position="75"/>
    </location>
</feature>
<proteinExistence type="predicted"/>
<reference evidence="2 3" key="1">
    <citation type="journal article" date="2017" name="Curr. Biol.">
        <title>The Evolution of Venom by Co-option of Single-Copy Genes.</title>
        <authorList>
            <person name="Martinson E.O."/>
            <person name="Mrinalini"/>
            <person name="Kelkar Y.D."/>
            <person name="Chang C.H."/>
            <person name="Werren J.H."/>
        </authorList>
    </citation>
    <scope>NUCLEOTIDE SEQUENCE [LARGE SCALE GENOMIC DNA]</scope>
    <source>
        <strain evidence="2 3">Alberta</strain>
        <tissue evidence="2">Whole body</tissue>
    </source>
</reference>
<protein>
    <submittedName>
        <fullName evidence="2">Uncharacterized protein</fullName>
    </submittedName>
</protein>
<evidence type="ECO:0000313" key="3">
    <source>
        <dbReference type="Proteomes" id="UP000215335"/>
    </source>
</evidence>
<dbReference type="Proteomes" id="UP000215335">
    <property type="component" value="Unassembled WGS sequence"/>
</dbReference>
<dbReference type="EMBL" id="NNAY01002428">
    <property type="protein sequence ID" value="OXU21292.1"/>
    <property type="molecule type" value="Genomic_DNA"/>
</dbReference>
<evidence type="ECO:0000256" key="1">
    <source>
        <dbReference type="SAM" id="MobiDB-lite"/>
    </source>
</evidence>
<feature type="compositionally biased region" description="Polar residues" evidence="1">
    <location>
        <begin position="58"/>
        <end position="75"/>
    </location>
</feature>
<keyword evidence="3" id="KW-1185">Reference proteome</keyword>